<dbReference type="InterPro" id="IPR003593">
    <property type="entry name" value="AAA+_ATPase"/>
</dbReference>
<feature type="domain" description="ABC transporter" evidence="5">
    <location>
        <begin position="18"/>
        <end position="254"/>
    </location>
</feature>
<dbReference type="CDD" id="cd03215">
    <property type="entry name" value="ABC_Carb_Monos_II"/>
    <property type="match status" value="1"/>
</dbReference>
<organism evidence="6 7">
    <name type="scientific">Amycolatopsis panacis</name>
    <dbReference type="NCBI Taxonomy" id="2340917"/>
    <lineage>
        <taxon>Bacteria</taxon>
        <taxon>Bacillati</taxon>
        <taxon>Actinomycetota</taxon>
        <taxon>Actinomycetes</taxon>
        <taxon>Pseudonocardiales</taxon>
        <taxon>Pseudonocardiaceae</taxon>
        <taxon>Amycolatopsis</taxon>
    </lineage>
</organism>
<sequence length="516" mass="55204">MTSSGVAPRPVGASRPRIELSAVSKSFAGVEVLSGVSLAVAPGEVLGLCGANGAGKSTLIKILAGIHHADGGVVRLDGEEVAIGSARAADALGLRFMHQELNLVDHFDAAANMSLGYSRRSVRGMLARRHYRERAREVLAQVGADIPLDTPVGSMSVSDRWMVALGRTLMDDARVIALDEPTASFTDEEATRVFAVVDELRRRGVAVLYVSHRLEEVLAVCDRVAVLRDGRLTGTFAAVDIDRGRLTDEIAGRAMAPARRPVAERADLTERPVVLQVANLASGPRVHDVSLTVRRGEIFGIAGLVGSGRTELARAISGIDRLSAGRMTLHGRDYRPKTPYDAIGQGISFVPEERRSEALVMGLSIAANMAMSTLKDDRRWSWLPFVSPRRSRAVATTMAQRLNVRAASVRQPVSQLSGGNQQKVVVGRCLRASPALLVLDEPTVGVDVAAREDLYRAVRDLAGAGTAVLMISSDFEELEMCDTVAILRAGRTVGVVNGDDATKEHLTALCFEEVPA</sequence>
<dbReference type="AlphaFoldDB" id="A0A419I2L2"/>
<dbReference type="SUPFAM" id="SSF52540">
    <property type="entry name" value="P-loop containing nucleoside triphosphate hydrolases"/>
    <property type="match status" value="2"/>
</dbReference>
<name>A0A419I2L2_9PSEU</name>
<gene>
    <name evidence="6" type="ORF">D5S19_17890</name>
</gene>
<dbReference type="RefSeq" id="WP_120024486.1">
    <property type="nucleotide sequence ID" value="NZ_QZFV01000088.1"/>
</dbReference>
<dbReference type="CDD" id="cd03216">
    <property type="entry name" value="ABC_Carb_Monos_I"/>
    <property type="match status" value="1"/>
</dbReference>
<keyword evidence="3" id="KW-0547">Nucleotide-binding</keyword>
<evidence type="ECO:0000256" key="3">
    <source>
        <dbReference type="ARBA" id="ARBA00022741"/>
    </source>
</evidence>
<dbReference type="InterPro" id="IPR003439">
    <property type="entry name" value="ABC_transporter-like_ATP-bd"/>
</dbReference>
<evidence type="ECO:0000313" key="6">
    <source>
        <dbReference type="EMBL" id="RJQ84202.1"/>
    </source>
</evidence>
<dbReference type="GO" id="GO:0005524">
    <property type="term" value="F:ATP binding"/>
    <property type="evidence" value="ECO:0007669"/>
    <property type="project" value="UniProtKB-KW"/>
</dbReference>
<dbReference type="OrthoDB" id="7757085at2"/>
<dbReference type="SMART" id="SM00382">
    <property type="entry name" value="AAA"/>
    <property type="match status" value="2"/>
</dbReference>
<dbReference type="PROSITE" id="PS50893">
    <property type="entry name" value="ABC_TRANSPORTER_2"/>
    <property type="match status" value="2"/>
</dbReference>
<keyword evidence="7" id="KW-1185">Reference proteome</keyword>
<evidence type="ECO:0000313" key="7">
    <source>
        <dbReference type="Proteomes" id="UP000285112"/>
    </source>
</evidence>
<keyword evidence="4 6" id="KW-0067">ATP-binding</keyword>
<dbReference type="PANTHER" id="PTHR43790">
    <property type="entry name" value="CARBOHYDRATE TRANSPORT ATP-BINDING PROTEIN MG119-RELATED"/>
    <property type="match status" value="1"/>
</dbReference>
<feature type="domain" description="ABC transporter" evidence="5">
    <location>
        <begin position="263"/>
        <end position="514"/>
    </location>
</feature>
<dbReference type="Proteomes" id="UP000285112">
    <property type="component" value="Unassembled WGS sequence"/>
</dbReference>
<evidence type="ECO:0000256" key="1">
    <source>
        <dbReference type="ARBA" id="ARBA00022448"/>
    </source>
</evidence>
<keyword evidence="1" id="KW-0813">Transport</keyword>
<evidence type="ECO:0000256" key="4">
    <source>
        <dbReference type="ARBA" id="ARBA00022840"/>
    </source>
</evidence>
<dbReference type="Gene3D" id="3.40.50.300">
    <property type="entry name" value="P-loop containing nucleotide triphosphate hydrolases"/>
    <property type="match status" value="2"/>
</dbReference>
<protein>
    <submittedName>
        <fullName evidence="6">Sugar ABC transporter ATP-binding protein</fullName>
    </submittedName>
</protein>
<dbReference type="GO" id="GO:0016887">
    <property type="term" value="F:ATP hydrolysis activity"/>
    <property type="evidence" value="ECO:0007669"/>
    <property type="project" value="InterPro"/>
</dbReference>
<dbReference type="PANTHER" id="PTHR43790:SF9">
    <property type="entry name" value="GALACTOFURANOSE TRANSPORTER ATP-BINDING PROTEIN YTFR"/>
    <property type="match status" value="1"/>
</dbReference>
<comment type="caution">
    <text evidence="6">The sequence shown here is derived from an EMBL/GenBank/DDBJ whole genome shotgun (WGS) entry which is preliminary data.</text>
</comment>
<dbReference type="InterPro" id="IPR050107">
    <property type="entry name" value="ABC_carbohydrate_import_ATPase"/>
</dbReference>
<evidence type="ECO:0000259" key="5">
    <source>
        <dbReference type="PROSITE" id="PS50893"/>
    </source>
</evidence>
<dbReference type="PROSITE" id="PS00211">
    <property type="entry name" value="ABC_TRANSPORTER_1"/>
    <property type="match status" value="1"/>
</dbReference>
<dbReference type="Pfam" id="PF00005">
    <property type="entry name" value="ABC_tran"/>
    <property type="match status" value="2"/>
</dbReference>
<proteinExistence type="predicted"/>
<keyword evidence="2" id="KW-0677">Repeat</keyword>
<accession>A0A419I2L2</accession>
<reference evidence="6 7" key="1">
    <citation type="submission" date="2018-09" db="EMBL/GenBank/DDBJ databases">
        <title>YIM PH 21725 draft genome.</title>
        <authorList>
            <person name="Miao C."/>
        </authorList>
    </citation>
    <scope>NUCLEOTIDE SEQUENCE [LARGE SCALE GENOMIC DNA]</scope>
    <source>
        <strain evidence="7">YIM PH21725</strain>
    </source>
</reference>
<dbReference type="InterPro" id="IPR017871">
    <property type="entry name" value="ABC_transporter-like_CS"/>
</dbReference>
<dbReference type="InterPro" id="IPR027417">
    <property type="entry name" value="P-loop_NTPase"/>
</dbReference>
<evidence type="ECO:0000256" key="2">
    <source>
        <dbReference type="ARBA" id="ARBA00022737"/>
    </source>
</evidence>
<dbReference type="EMBL" id="QZFV01000088">
    <property type="protein sequence ID" value="RJQ84202.1"/>
    <property type="molecule type" value="Genomic_DNA"/>
</dbReference>